<reference evidence="4 5" key="1">
    <citation type="journal article" date="2024" name="G3 (Bethesda)">
        <title>Genome assembly of Hibiscus sabdariffa L. provides insights into metabolisms of medicinal natural products.</title>
        <authorList>
            <person name="Kim T."/>
        </authorList>
    </citation>
    <scope>NUCLEOTIDE SEQUENCE [LARGE SCALE GENOMIC DNA]</scope>
    <source>
        <strain evidence="4">TK-2024</strain>
        <tissue evidence="4">Old leaves</tissue>
    </source>
</reference>
<dbReference type="Pfam" id="PF20160">
    <property type="entry name" value="C-JID"/>
    <property type="match status" value="1"/>
</dbReference>
<name>A0ABR2NQK5_9ROSI</name>
<protein>
    <recommendedName>
        <fullName evidence="3">C-JID domain-containing protein</fullName>
    </recommendedName>
</protein>
<sequence>MDFSTPSLLSEKEKVLEDKVDSVSLPDELKYLRWDYFPFKSFSPSFNPENLVTLKLRSDRIEQLWNENHQDLDKLRVIDLCYCKKLRKIPNLSSAINLQRLECTGCESLVELPRLSHLTSLEKLDFEGCHKLRKFPELPNIFLELNLSHTEIEEVPDSIEHLGQLKKLSLQYSRVEHISSNISKLESLRELDLFACGSLKTLSELPRYLLWLDADECTSLEKVSFADHNSNPFHSLQDGDDDALRKEDFFMSFSNCRSLNQDSIENIAVNAMLQIESLAQRWARKKAISQEKHKRVSFGYKLLCCFPGNEVPANVFNCISMNYSLTLKITPNGFSGSRFLAFAICLVADLTHANDHLEVICKYQLTDASGEKFTRKPHFFDSRPGGYRGDHVLILLSKDMVLIDNDYEEASFEFYIRDNAWKDIEVEKCGVHVFYVDAESYIIIDDKSKPNFDSAIEMRPEDERRFGIDCEEGDGGP</sequence>
<dbReference type="PANTHER" id="PTHR11017">
    <property type="entry name" value="LEUCINE-RICH REPEAT-CONTAINING PROTEIN"/>
    <property type="match status" value="1"/>
</dbReference>
<evidence type="ECO:0000256" key="2">
    <source>
        <dbReference type="ARBA" id="ARBA00022737"/>
    </source>
</evidence>
<keyword evidence="1" id="KW-0433">Leucine-rich repeat</keyword>
<keyword evidence="2" id="KW-0677">Repeat</keyword>
<gene>
    <name evidence="4" type="ORF">V6N11_028349</name>
</gene>
<dbReference type="InterPro" id="IPR044974">
    <property type="entry name" value="Disease_R_plants"/>
</dbReference>
<comment type="caution">
    <text evidence="4">The sequence shown here is derived from an EMBL/GenBank/DDBJ whole genome shotgun (WGS) entry which is preliminary data.</text>
</comment>
<accession>A0ABR2NQK5</accession>
<dbReference type="SUPFAM" id="SSF52058">
    <property type="entry name" value="L domain-like"/>
    <property type="match status" value="1"/>
</dbReference>
<evidence type="ECO:0000313" key="4">
    <source>
        <dbReference type="EMBL" id="KAK8978346.1"/>
    </source>
</evidence>
<feature type="domain" description="C-JID" evidence="3">
    <location>
        <begin position="306"/>
        <end position="437"/>
    </location>
</feature>
<dbReference type="PANTHER" id="PTHR11017:SF479">
    <property type="entry name" value="DISEASE RESISTANCE PROTEIN (TIR-NBS-LRR CLASS) FAMILY"/>
    <property type="match status" value="1"/>
</dbReference>
<dbReference type="EMBL" id="JBBPBN010000113">
    <property type="protein sequence ID" value="KAK8978346.1"/>
    <property type="molecule type" value="Genomic_DNA"/>
</dbReference>
<proteinExistence type="predicted"/>
<dbReference type="InterPro" id="IPR045344">
    <property type="entry name" value="C-JID"/>
</dbReference>
<keyword evidence="5" id="KW-1185">Reference proteome</keyword>
<dbReference type="InterPro" id="IPR032675">
    <property type="entry name" value="LRR_dom_sf"/>
</dbReference>
<dbReference type="Proteomes" id="UP001396334">
    <property type="component" value="Unassembled WGS sequence"/>
</dbReference>
<evidence type="ECO:0000313" key="5">
    <source>
        <dbReference type="Proteomes" id="UP001396334"/>
    </source>
</evidence>
<organism evidence="4 5">
    <name type="scientific">Hibiscus sabdariffa</name>
    <name type="common">roselle</name>
    <dbReference type="NCBI Taxonomy" id="183260"/>
    <lineage>
        <taxon>Eukaryota</taxon>
        <taxon>Viridiplantae</taxon>
        <taxon>Streptophyta</taxon>
        <taxon>Embryophyta</taxon>
        <taxon>Tracheophyta</taxon>
        <taxon>Spermatophyta</taxon>
        <taxon>Magnoliopsida</taxon>
        <taxon>eudicotyledons</taxon>
        <taxon>Gunneridae</taxon>
        <taxon>Pentapetalae</taxon>
        <taxon>rosids</taxon>
        <taxon>malvids</taxon>
        <taxon>Malvales</taxon>
        <taxon>Malvaceae</taxon>
        <taxon>Malvoideae</taxon>
        <taxon>Hibiscus</taxon>
    </lineage>
</organism>
<evidence type="ECO:0000259" key="3">
    <source>
        <dbReference type="Pfam" id="PF20160"/>
    </source>
</evidence>
<dbReference type="Gene3D" id="3.80.10.10">
    <property type="entry name" value="Ribonuclease Inhibitor"/>
    <property type="match status" value="2"/>
</dbReference>
<evidence type="ECO:0000256" key="1">
    <source>
        <dbReference type="ARBA" id="ARBA00022614"/>
    </source>
</evidence>